<evidence type="ECO:0000259" key="1">
    <source>
        <dbReference type="Pfam" id="PF12697"/>
    </source>
</evidence>
<dbReference type="RefSeq" id="WP_301571531.1">
    <property type="nucleotide sequence ID" value="NZ_JAPWIE010000003.1"/>
</dbReference>
<dbReference type="Gene3D" id="3.40.50.1820">
    <property type="entry name" value="alpha/beta hydrolase"/>
    <property type="match status" value="1"/>
</dbReference>
<dbReference type="InterPro" id="IPR029058">
    <property type="entry name" value="AB_hydrolase_fold"/>
</dbReference>
<dbReference type="InterPro" id="IPR050228">
    <property type="entry name" value="Carboxylesterase_BioH"/>
</dbReference>
<keyword evidence="2" id="KW-0378">Hydrolase</keyword>
<dbReference type="SUPFAM" id="SSF53474">
    <property type="entry name" value="alpha/beta-Hydrolases"/>
    <property type="match status" value="1"/>
</dbReference>
<evidence type="ECO:0000313" key="2">
    <source>
        <dbReference type="EMBL" id="MCZ4550937.1"/>
    </source>
</evidence>
<dbReference type="Proteomes" id="UP001067235">
    <property type="component" value="Unassembled WGS sequence"/>
</dbReference>
<proteinExistence type="predicted"/>
<gene>
    <name evidence="2" type="ORF">O4213_13160</name>
</gene>
<keyword evidence="3" id="KW-1185">Reference proteome</keyword>
<dbReference type="PANTHER" id="PTHR43194:SF5">
    <property type="entry name" value="PIMELOYL-[ACYL-CARRIER PROTEIN] METHYL ESTER ESTERASE"/>
    <property type="match status" value="1"/>
</dbReference>
<dbReference type="EMBL" id="JAPWIE010000003">
    <property type="protein sequence ID" value="MCZ4550937.1"/>
    <property type="molecule type" value="Genomic_DNA"/>
</dbReference>
<dbReference type="Pfam" id="PF12697">
    <property type="entry name" value="Abhydrolase_6"/>
    <property type="match status" value="1"/>
</dbReference>
<accession>A0ABT4MVF5</accession>
<dbReference type="GO" id="GO:0016787">
    <property type="term" value="F:hydrolase activity"/>
    <property type="evidence" value="ECO:0007669"/>
    <property type="project" value="UniProtKB-KW"/>
</dbReference>
<feature type="domain" description="AB hydrolase-1" evidence="1">
    <location>
        <begin position="29"/>
        <end position="263"/>
    </location>
</feature>
<comment type="caution">
    <text evidence="2">The sequence shown here is derived from an EMBL/GenBank/DDBJ whole genome shotgun (WGS) entry which is preliminary data.</text>
</comment>
<reference evidence="2" key="1">
    <citation type="submission" date="2022-12" db="EMBL/GenBank/DDBJ databases">
        <authorList>
            <person name="Krivoruchko A.V."/>
            <person name="Elkin A."/>
        </authorList>
    </citation>
    <scope>NUCLEOTIDE SEQUENCE</scope>
    <source>
        <strain evidence="2">IEGM 1388</strain>
    </source>
</reference>
<dbReference type="PANTHER" id="PTHR43194">
    <property type="entry name" value="HYDROLASE ALPHA/BETA FOLD FAMILY"/>
    <property type="match status" value="1"/>
</dbReference>
<evidence type="ECO:0000313" key="3">
    <source>
        <dbReference type="Proteomes" id="UP001067235"/>
    </source>
</evidence>
<protein>
    <submittedName>
        <fullName evidence="2">Alpha/beta hydrolase</fullName>
    </submittedName>
</protein>
<sequence>MTTTDRALRIPTSLGTLHVRVVGSGPPAVLWHSMFVDSTSWDRVAGELAHHRTLHLVDAPSAGRSDALARATDIAGCAAAATDLLAALDVPSVDWVGNAWGGHVGMRLAATPDTAIRSLVAISAPTHPIDSGLRRKVRTLVPLYRLFGPRGLPRRAIEDTLFTDHTRANDPEALGLLTDSMRRTSNSAMVRAIETAILNRTDLTWAAQQITCPTLFVTTDDRGEWTPDQARAVAERMVDAREVTIAGARVIPAIEQPVETAAAITAFWTAPGVRTDTV</sequence>
<dbReference type="InterPro" id="IPR000073">
    <property type="entry name" value="AB_hydrolase_1"/>
</dbReference>
<organism evidence="2 3">
    <name type="scientific">Gordonia rubripertincta</name>
    <name type="common">Rhodococcus corallinus</name>
    <dbReference type="NCBI Taxonomy" id="36822"/>
    <lineage>
        <taxon>Bacteria</taxon>
        <taxon>Bacillati</taxon>
        <taxon>Actinomycetota</taxon>
        <taxon>Actinomycetes</taxon>
        <taxon>Mycobacteriales</taxon>
        <taxon>Gordoniaceae</taxon>
        <taxon>Gordonia</taxon>
    </lineage>
</organism>
<name>A0ABT4MVF5_GORRU</name>